<organism evidence="2 3">
    <name type="scientific">Dryococelus australis</name>
    <dbReference type="NCBI Taxonomy" id="614101"/>
    <lineage>
        <taxon>Eukaryota</taxon>
        <taxon>Metazoa</taxon>
        <taxon>Ecdysozoa</taxon>
        <taxon>Arthropoda</taxon>
        <taxon>Hexapoda</taxon>
        <taxon>Insecta</taxon>
        <taxon>Pterygota</taxon>
        <taxon>Neoptera</taxon>
        <taxon>Polyneoptera</taxon>
        <taxon>Phasmatodea</taxon>
        <taxon>Verophasmatodea</taxon>
        <taxon>Anareolatae</taxon>
        <taxon>Phasmatidae</taxon>
        <taxon>Eurycanthinae</taxon>
        <taxon>Dryococelus</taxon>
    </lineage>
</organism>
<gene>
    <name evidence="2" type="ORF">PR048_003626</name>
</gene>
<evidence type="ECO:0000313" key="2">
    <source>
        <dbReference type="EMBL" id="KAJ8898266.1"/>
    </source>
</evidence>
<keyword evidence="3" id="KW-1185">Reference proteome</keyword>
<proteinExistence type="predicted"/>
<sequence>MALVQPSYGGGTTIIQHSSTTTTTTTMNATGGVSRLAQMQQGAEAAATFAHQVMVGGPEGRPRPTACPQASWAAPATTPLYRPTTRSTDSSCCAALTLPPPPPCYSLPPGSPCEKSEAAHSTREETLANTDRNVCFIPCGLGRPSSLVGLSVYAHLARNLKQHIRLEKRHSPTPIEISVRLQPWVCLVLCAAISDPVRMKVGMPEVGEREMIVTGAEQGVQADSHYRSRFEHRSRSRCSLSCSCAVAPIFAFNDLRRLGRVIPSELYRSSKYTLLLRVADIDSCSYQNSGSGYVKADVRGPGRPHSCNRKKLLPSRTYWISTALHSPLKTGNVVKNGGNFTAPTCVGKVTGMRPTKLAHGTLPRDELQSRSYPGRTHHLNGSDNAVAERLLPASHLCEPGSFPGRVTPGFSRMGFVAAGRRVSLGISSFPCPGIPALLNYHRFIPIGSQDLDVRSVARVESSLEATQRVYKLIKPDVRFRELLIRRGPRWFERLVCSPLATANRFQSPAGSLPGFLMRKSCRTMPLVGGFSRRSPVSPALSFRCCSILLSPSSALKTSVLRAAHISSSMQYGKESFLAFAARFSCVLKALQDTAGNWVMHYVGQAAAWRAQIQSLCIWTPASFDSFPPGGEVALCCVFTRVADGTPVTSLSHVQHACNSPIAGTTRTYYTGIVCPTNE</sequence>
<protein>
    <submittedName>
        <fullName evidence="2">Uncharacterized protein</fullName>
    </submittedName>
</protein>
<feature type="region of interest" description="Disordered" evidence="1">
    <location>
        <begin position="1"/>
        <end position="28"/>
    </location>
</feature>
<evidence type="ECO:0000256" key="1">
    <source>
        <dbReference type="SAM" id="MobiDB-lite"/>
    </source>
</evidence>
<name>A0ABQ9IPK4_9NEOP</name>
<evidence type="ECO:0000313" key="3">
    <source>
        <dbReference type="Proteomes" id="UP001159363"/>
    </source>
</evidence>
<dbReference type="EMBL" id="JARBHB010000001">
    <property type="protein sequence ID" value="KAJ8898266.1"/>
    <property type="molecule type" value="Genomic_DNA"/>
</dbReference>
<reference evidence="2 3" key="1">
    <citation type="submission" date="2023-02" db="EMBL/GenBank/DDBJ databases">
        <title>LHISI_Scaffold_Assembly.</title>
        <authorList>
            <person name="Stuart O.P."/>
            <person name="Cleave R."/>
            <person name="Magrath M.J.L."/>
            <person name="Mikheyev A.S."/>
        </authorList>
    </citation>
    <scope>NUCLEOTIDE SEQUENCE [LARGE SCALE GENOMIC DNA]</scope>
    <source>
        <strain evidence="2">Daus_M_001</strain>
        <tissue evidence="2">Leg muscle</tissue>
    </source>
</reference>
<dbReference type="Proteomes" id="UP001159363">
    <property type="component" value="Chromosome 1"/>
</dbReference>
<feature type="compositionally biased region" description="Low complexity" evidence="1">
    <location>
        <begin position="13"/>
        <end position="28"/>
    </location>
</feature>
<comment type="caution">
    <text evidence="2">The sequence shown here is derived from an EMBL/GenBank/DDBJ whole genome shotgun (WGS) entry which is preliminary data.</text>
</comment>
<accession>A0ABQ9IPK4</accession>